<dbReference type="InterPro" id="IPR000697">
    <property type="entry name" value="WH1/EVH1_dom"/>
</dbReference>
<feature type="region of interest" description="Disordered" evidence="5">
    <location>
        <begin position="242"/>
        <end position="316"/>
    </location>
</feature>
<dbReference type="GO" id="GO:0007015">
    <property type="term" value="P:actin filament organization"/>
    <property type="evidence" value="ECO:0007669"/>
    <property type="project" value="InterPro"/>
</dbReference>
<evidence type="ECO:0000256" key="3">
    <source>
        <dbReference type="ARBA" id="ARBA00022553"/>
    </source>
</evidence>
<dbReference type="InterPro" id="IPR036936">
    <property type="entry name" value="CRIB_dom_sf"/>
</dbReference>
<comment type="caution">
    <text evidence="7">The sequence shown here is derived from an EMBL/GenBank/DDBJ whole genome shotgun (WGS) entry which is preliminary data.</text>
</comment>
<name>A0A8S4BHW2_9TELE</name>
<evidence type="ECO:0000256" key="2">
    <source>
        <dbReference type="ARBA" id="ARBA00022490"/>
    </source>
</evidence>
<feature type="domain" description="WH1" evidence="6">
    <location>
        <begin position="27"/>
        <end position="139"/>
    </location>
</feature>
<gene>
    <name evidence="7" type="ORF">MMEN_LOCUS16398</name>
</gene>
<dbReference type="OrthoDB" id="8963340at2759"/>
<dbReference type="CDD" id="cd01205">
    <property type="entry name" value="EVH1_WASP-like"/>
    <property type="match status" value="1"/>
</dbReference>
<dbReference type="InterPro" id="IPR011993">
    <property type="entry name" value="PH-like_dom_sf"/>
</dbReference>
<keyword evidence="3" id="KW-0597">Phosphoprotein</keyword>
<comment type="subcellular location">
    <subcellularLocation>
        <location evidence="1">Cytoplasm</location>
        <location evidence="1">Cytoskeleton</location>
    </subcellularLocation>
</comment>
<evidence type="ECO:0000256" key="5">
    <source>
        <dbReference type="SAM" id="MobiDB-lite"/>
    </source>
</evidence>
<dbReference type="PROSITE" id="PS50229">
    <property type="entry name" value="WH1"/>
    <property type="match status" value="1"/>
</dbReference>
<organism evidence="7 8">
    <name type="scientific">Menidia menidia</name>
    <name type="common">Atlantic silverside</name>
    <dbReference type="NCBI Taxonomy" id="238744"/>
    <lineage>
        <taxon>Eukaryota</taxon>
        <taxon>Metazoa</taxon>
        <taxon>Chordata</taxon>
        <taxon>Craniata</taxon>
        <taxon>Vertebrata</taxon>
        <taxon>Euteleostomi</taxon>
        <taxon>Actinopterygii</taxon>
        <taxon>Neopterygii</taxon>
        <taxon>Teleostei</taxon>
        <taxon>Neoteleostei</taxon>
        <taxon>Acanthomorphata</taxon>
        <taxon>Ovalentaria</taxon>
        <taxon>Atherinomorphae</taxon>
        <taxon>Atheriniformes</taxon>
        <taxon>Atherinopsidae</taxon>
        <taxon>Menidiinae</taxon>
        <taxon>Menidia</taxon>
    </lineage>
</organism>
<keyword evidence="2" id="KW-0963">Cytoplasm</keyword>
<accession>A0A8S4BHW2</accession>
<dbReference type="Pfam" id="PF00568">
    <property type="entry name" value="WH1"/>
    <property type="match status" value="1"/>
</dbReference>
<feature type="compositionally biased region" description="Polar residues" evidence="5">
    <location>
        <begin position="272"/>
        <end position="301"/>
    </location>
</feature>
<dbReference type="AlphaFoldDB" id="A0A8S4BHW2"/>
<keyword evidence="4" id="KW-0206">Cytoskeleton</keyword>
<evidence type="ECO:0000256" key="1">
    <source>
        <dbReference type="ARBA" id="ARBA00004245"/>
    </source>
</evidence>
<reference evidence="7" key="1">
    <citation type="submission" date="2021-05" db="EMBL/GenBank/DDBJ databases">
        <authorList>
            <person name="Tigano A."/>
        </authorList>
    </citation>
    <scope>NUCLEOTIDE SEQUENCE</scope>
</reference>
<evidence type="ECO:0000313" key="8">
    <source>
        <dbReference type="Proteomes" id="UP000677803"/>
    </source>
</evidence>
<dbReference type="Gene3D" id="2.30.29.30">
    <property type="entry name" value="Pleckstrin-homology domain (PH domain)/Phosphotyrosine-binding domain (PTB)"/>
    <property type="match status" value="1"/>
</dbReference>
<protein>
    <submittedName>
        <fullName evidence="7">(Atlantic silverside) hypothetical protein</fullName>
    </submittedName>
</protein>
<dbReference type="EMBL" id="CAJRST010033334">
    <property type="protein sequence ID" value="CAG5981540.1"/>
    <property type="molecule type" value="Genomic_DNA"/>
</dbReference>
<sequence length="354" mass="39568">MAFGFIPDSQVMSDLLTIREKGILVNLLEPQCKLIKTTVAQLLEANDSQNESPGWHRSACGVLCLIEDDSVCSCFLRLYCVKGAKLLWEQEIFTPFKYTAARSYFHTFPADVHQVGLNFANEAEAEEFLLAVKSVQERTNTKTDVTITGKASSASHYSHAPRYESEENSNEERHFPVDMPSTTASLATYSFTDLEPTMRRLLMQARLTEEDLKDKDVAEAVDCIIQNFGGLKAVQKELRRRGPVAQTLPRSASMSLALQKGPLPPVPPAKHSTASQEGSHGSSTQRRSQFDTWASSRQTSGAERKRKSVSFKHVGNSEAKGELILNALKEVFKQKQMLQQNTSEEANNMDRYQQ</sequence>
<feature type="region of interest" description="Disordered" evidence="5">
    <location>
        <begin position="149"/>
        <end position="179"/>
    </location>
</feature>
<evidence type="ECO:0000256" key="4">
    <source>
        <dbReference type="ARBA" id="ARBA00023212"/>
    </source>
</evidence>
<dbReference type="GO" id="GO:0005856">
    <property type="term" value="C:cytoskeleton"/>
    <property type="evidence" value="ECO:0007669"/>
    <property type="project" value="UniProtKB-SubCell"/>
</dbReference>
<dbReference type="Proteomes" id="UP000677803">
    <property type="component" value="Unassembled WGS sequence"/>
</dbReference>
<feature type="compositionally biased region" description="Basic and acidic residues" evidence="5">
    <location>
        <begin position="161"/>
        <end position="176"/>
    </location>
</feature>
<dbReference type="SUPFAM" id="SSF47912">
    <property type="entry name" value="Wiscott-Aldrich syndrome protein, WASP, C-terminal domain"/>
    <property type="match status" value="1"/>
</dbReference>
<evidence type="ECO:0000313" key="7">
    <source>
        <dbReference type="EMBL" id="CAG5981540.1"/>
    </source>
</evidence>
<proteinExistence type="predicted"/>
<dbReference type="Gene3D" id="3.90.810.10">
    <property type="entry name" value="CRIB domain"/>
    <property type="match status" value="1"/>
</dbReference>
<dbReference type="SMART" id="SM00461">
    <property type="entry name" value="WH1"/>
    <property type="match status" value="1"/>
</dbReference>
<dbReference type="SUPFAM" id="SSF50729">
    <property type="entry name" value="PH domain-like"/>
    <property type="match status" value="1"/>
</dbReference>
<keyword evidence="8" id="KW-1185">Reference proteome</keyword>
<dbReference type="InterPro" id="IPR033927">
    <property type="entry name" value="WASPfam_EVH1"/>
</dbReference>
<evidence type="ECO:0000259" key="6">
    <source>
        <dbReference type="PROSITE" id="PS50229"/>
    </source>
</evidence>
<dbReference type="InterPro" id="IPR011026">
    <property type="entry name" value="WAS_C"/>
</dbReference>